<evidence type="ECO:0000256" key="3">
    <source>
        <dbReference type="ARBA" id="ARBA00022801"/>
    </source>
</evidence>
<keyword evidence="3" id="KW-0378">Hydrolase</keyword>
<evidence type="ECO:0000256" key="2">
    <source>
        <dbReference type="ARBA" id="ARBA00022759"/>
    </source>
</evidence>
<dbReference type="GO" id="GO:0003677">
    <property type="term" value="F:DNA binding"/>
    <property type="evidence" value="ECO:0007669"/>
    <property type="project" value="InterPro"/>
</dbReference>
<dbReference type="GO" id="GO:0016787">
    <property type="term" value="F:hydrolase activity"/>
    <property type="evidence" value="ECO:0007669"/>
    <property type="project" value="UniProtKB-KW"/>
</dbReference>
<protein>
    <recommendedName>
        <fullName evidence="4">DNA mismatch repair MutH/Type II restriction enzyme Sau3AI domain-containing protein</fullName>
    </recommendedName>
</protein>
<keyword evidence="2" id="KW-0255">Endonuclease</keyword>
<sequence>MSESLRKRPRVAPVANERKTINEIYTKCLSIINIEYELPVTANKGKPGQFLEDLLGIPHSSECLDCLDGEVKTFPLKILKNGTLVPKETIAVTMLNKDELSTNDFISSKCCKKLSRVLLVPYYRTDDTIKFLTPKIIDKDSSDSLEIYKVLESDYNEIRKKYLETGDFSSSTGTLLQNRTKGAGHGTTSRAFYLRQEFMKRYMTFSS</sequence>
<dbReference type="EMBL" id="MN739678">
    <property type="protein sequence ID" value="QHT20510.1"/>
    <property type="molecule type" value="Genomic_DNA"/>
</dbReference>
<name>A0A6C0DVW9_9ZZZZ</name>
<accession>A0A6C0DVW9</accession>
<organism evidence="5">
    <name type="scientific">viral metagenome</name>
    <dbReference type="NCBI Taxonomy" id="1070528"/>
    <lineage>
        <taxon>unclassified sequences</taxon>
        <taxon>metagenomes</taxon>
        <taxon>organismal metagenomes</taxon>
    </lineage>
</organism>
<dbReference type="GO" id="GO:0004519">
    <property type="term" value="F:endonuclease activity"/>
    <property type="evidence" value="ECO:0007669"/>
    <property type="project" value="UniProtKB-KW"/>
</dbReference>
<dbReference type="InterPro" id="IPR011335">
    <property type="entry name" value="Restrct_endonuc-II-like"/>
</dbReference>
<evidence type="ECO:0000256" key="1">
    <source>
        <dbReference type="ARBA" id="ARBA00022722"/>
    </source>
</evidence>
<evidence type="ECO:0000313" key="5">
    <source>
        <dbReference type="EMBL" id="QHT20510.1"/>
    </source>
</evidence>
<dbReference type="InterPro" id="IPR011337">
    <property type="entry name" value="DNA_rep_MutH/RE_typeII_Sau3AI"/>
</dbReference>
<feature type="domain" description="DNA mismatch repair MutH/Type II restriction enzyme Sau3AI" evidence="4">
    <location>
        <begin position="55"/>
        <end position="154"/>
    </location>
</feature>
<proteinExistence type="predicted"/>
<dbReference type="InterPro" id="IPR037057">
    <property type="entry name" value="DNA_rep_MutH/T2_RE_sf"/>
</dbReference>
<evidence type="ECO:0000259" key="4">
    <source>
        <dbReference type="SMART" id="SM00927"/>
    </source>
</evidence>
<dbReference type="Pfam" id="PF02976">
    <property type="entry name" value="MutH"/>
    <property type="match status" value="1"/>
</dbReference>
<dbReference type="Gene3D" id="3.40.600.10">
    <property type="entry name" value="DNA mismatch repair MutH/Restriction endonuclease, type II"/>
    <property type="match status" value="1"/>
</dbReference>
<dbReference type="AlphaFoldDB" id="A0A6C0DVW9"/>
<reference evidence="5" key="1">
    <citation type="journal article" date="2020" name="Nature">
        <title>Giant virus diversity and host interactions through global metagenomics.</title>
        <authorList>
            <person name="Schulz F."/>
            <person name="Roux S."/>
            <person name="Paez-Espino D."/>
            <person name="Jungbluth S."/>
            <person name="Walsh D.A."/>
            <person name="Denef V.J."/>
            <person name="McMahon K.D."/>
            <person name="Konstantinidis K.T."/>
            <person name="Eloe-Fadrosh E.A."/>
            <person name="Kyrpides N.C."/>
            <person name="Woyke T."/>
        </authorList>
    </citation>
    <scope>NUCLEOTIDE SEQUENCE</scope>
    <source>
        <strain evidence="5">GVMAG-M-3300023174-60</strain>
    </source>
</reference>
<keyword evidence="1" id="KW-0540">Nuclease</keyword>
<dbReference type="SMART" id="SM00927">
    <property type="entry name" value="MutH"/>
    <property type="match status" value="1"/>
</dbReference>
<dbReference type="SUPFAM" id="SSF52980">
    <property type="entry name" value="Restriction endonuclease-like"/>
    <property type="match status" value="1"/>
</dbReference>